<dbReference type="GO" id="GO:0004842">
    <property type="term" value="F:ubiquitin-protein transferase activity"/>
    <property type="evidence" value="ECO:0007669"/>
    <property type="project" value="InterPro"/>
</dbReference>
<dbReference type="Gene3D" id="1.25.40.20">
    <property type="entry name" value="Ankyrin repeat-containing domain"/>
    <property type="match status" value="1"/>
</dbReference>
<feature type="compositionally biased region" description="Basic and acidic residues" evidence="2">
    <location>
        <begin position="214"/>
        <end position="233"/>
    </location>
</feature>
<dbReference type="Pfam" id="PF04564">
    <property type="entry name" value="U-box"/>
    <property type="match status" value="1"/>
</dbReference>
<dbReference type="Proteomes" id="UP000789595">
    <property type="component" value="Unassembled WGS sequence"/>
</dbReference>
<keyword evidence="1" id="KW-0040">ANK repeat</keyword>
<feature type="region of interest" description="Disordered" evidence="2">
    <location>
        <begin position="127"/>
        <end position="171"/>
    </location>
</feature>
<dbReference type="OrthoDB" id="1711136at2759"/>
<sequence length="399" mass="43765">MDIGHQLDRMKESFLWAAAKGGREEEVESLLSIGADVNWRNGDEGETPLIAACRSGHRGVAALLLAHGGDAMGTSRNGESALHAACRRGDEELCALLVDAGAHDEGAFEAGISAGHGQMVQRLRGLGRRHAAAAQASSRRPPPSIRSAALPAVEVPRRSPRRRDPAQELLEEVRSGYRERAADAAERRMRDDEPPACPTPQAVDIVAARLDEAAKGRRQEQQKRERAQREADAARAQSNQLLAELMQAQTVASKLREKETSLKRDLRRLRGRGLSGMEVEELASLERDLRAALRRVTLAKEKRLKASVHVPDGYVCPITRELMRDPVFCGDGHTYERDAISVWLMTKDTSPKTGCVLETKALIPNFALRSAIDDLRNRRRLADEVAEDDDAKTLPASPG</sequence>
<protein>
    <recommendedName>
        <fullName evidence="3">U-box domain-containing protein</fullName>
    </recommendedName>
</protein>
<evidence type="ECO:0000259" key="3">
    <source>
        <dbReference type="PROSITE" id="PS51698"/>
    </source>
</evidence>
<gene>
    <name evidence="4" type="ORF">PECAL_4P14190</name>
</gene>
<dbReference type="SMART" id="SM00504">
    <property type="entry name" value="Ubox"/>
    <property type="match status" value="1"/>
</dbReference>
<feature type="region of interest" description="Disordered" evidence="2">
    <location>
        <begin position="214"/>
        <end position="234"/>
    </location>
</feature>
<dbReference type="SMART" id="SM00248">
    <property type="entry name" value="ANK"/>
    <property type="match status" value="3"/>
</dbReference>
<dbReference type="InterPro" id="IPR013083">
    <property type="entry name" value="Znf_RING/FYVE/PHD"/>
</dbReference>
<feature type="region of interest" description="Disordered" evidence="2">
    <location>
        <begin position="180"/>
        <end position="199"/>
    </location>
</feature>
<evidence type="ECO:0000313" key="5">
    <source>
        <dbReference type="Proteomes" id="UP000789595"/>
    </source>
</evidence>
<dbReference type="Gene3D" id="3.30.40.10">
    <property type="entry name" value="Zinc/RING finger domain, C3HC4 (zinc finger)"/>
    <property type="match status" value="1"/>
</dbReference>
<dbReference type="SUPFAM" id="SSF48403">
    <property type="entry name" value="Ankyrin repeat"/>
    <property type="match status" value="1"/>
</dbReference>
<proteinExistence type="predicted"/>
<dbReference type="SUPFAM" id="SSF57850">
    <property type="entry name" value="RING/U-box"/>
    <property type="match status" value="1"/>
</dbReference>
<feature type="domain" description="U-box" evidence="3">
    <location>
        <begin position="309"/>
        <end position="382"/>
    </location>
</feature>
<dbReference type="InterPro" id="IPR002110">
    <property type="entry name" value="Ankyrin_rpt"/>
</dbReference>
<feature type="repeat" description="ANK" evidence="1">
    <location>
        <begin position="77"/>
        <end position="102"/>
    </location>
</feature>
<feature type="compositionally biased region" description="Low complexity" evidence="2">
    <location>
        <begin position="132"/>
        <end position="152"/>
    </location>
</feature>
<accession>A0A8J2SNL1</accession>
<dbReference type="PANTHER" id="PTHR46573">
    <property type="entry name" value="WD REPEAT, SAM AND U-BOX DOMAIN-CONTAINING PROTEIN 1"/>
    <property type="match status" value="1"/>
</dbReference>
<dbReference type="InterPro" id="IPR003613">
    <property type="entry name" value="Ubox_domain"/>
</dbReference>
<comment type="caution">
    <text evidence="4">The sequence shown here is derived from an EMBL/GenBank/DDBJ whole genome shotgun (WGS) entry which is preliminary data.</text>
</comment>
<evidence type="ECO:0000313" key="4">
    <source>
        <dbReference type="EMBL" id="CAH0374151.1"/>
    </source>
</evidence>
<feature type="compositionally biased region" description="Basic and acidic residues" evidence="2">
    <location>
        <begin position="162"/>
        <end position="171"/>
    </location>
</feature>
<dbReference type="Pfam" id="PF12796">
    <property type="entry name" value="Ank_2"/>
    <property type="match status" value="1"/>
</dbReference>
<dbReference type="PROSITE" id="PS50088">
    <property type="entry name" value="ANK_REPEAT"/>
    <property type="match status" value="2"/>
</dbReference>
<evidence type="ECO:0000256" key="1">
    <source>
        <dbReference type="PROSITE-ProRule" id="PRU00023"/>
    </source>
</evidence>
<dbReference type="GO" id="GO:0016567">
    <property type="term" value="P:protein ubiquitination"/>
    <property type="evidence" value="ECO:0007669"/>
    <property type="project" value="InterPro"/>
</dbReference>
<evidence type="ECO:0000256" key="2">
    <source>
        <dbReference type="SAM" id="MobiDB-lite"/>
    </source>
</evidence>
<dbReference type="CDD" id="cd16655">
    <property type="entry name" value="RING-Ubox_WDSUB1-like"/>
    <property type="match status" value="1"/>
</dbReference>
<keyword evidence="5" id="KW-1185">Reference proteome</keyword>
<dbReference type="EMBL" id="CAKKNE010000004">
    <property type="protein sequence ID" value="CAH0374151.1"/>
    <property type="molecule type" value="Genomic_DNA"/>
</dbReference>
<dbReference type="PROSITE" id="PS51698">
    <property type="entry name" value="U_BOX"/>
    <property type="match status" value="1"/>
</dbReference>
<dbReference type="PANTHER" id="PTHR46573:SF1">
    <property type="entry name" value="WD REPEAT, SAM AND U-BOX DOMAIN-CONTAINING PROTEIN 1"/>
    <property type="match status" value="1"/>
</dbReference>
<name>A0A8J2SNL1_9STRA</name>
<organism evidence="4 5">
    <name type="scientific">Pelagomonas calceolata</name>
    <dbReference type="NCBI Taxonomy" id="35677"/>
    <lineage>
        <taxon>Eukaryota</taxon>
        <taxon>Sar</taxon>
        <taxon>Stramenopiles</taxon>
        <taxon>Ochrophyta</taxon>
        <taxon>Pelagophyceae</taxon>
        <taxon>Pelagomonadales</taxon>
        <taxon>Pelagomonadaceae</taxon>
        <taxon>Pelagomonas</taxon>
    </lineage>
</organism>
<feature type="compositionally biased region" description="Basic and acidic residues" evidence="2">
    <location>
        <begin position="180"/>
        <end position="193"/>
    </location>
</feature>
<dbReference type="PROSITE" id="PS50297">
    <property type="entry name" value="ANK_REP_REGION"/>
    <property type="match status" value="2"/>
</dbReference>
<dbReference type="InterPro" id="IPR052085">
    <property type="entry name" value="WD-SAM-U-box"/>
</dbReference>
<reference evidence="4" key="1">
    <citation type="submission" date="2021-11" db="EMBL/GenBank/DDBJ databases">
        <authorList>
            <consortium name="Genoscope - CEA"/>
            <person name="William W."/>
        </authorList>
    </citation>
    <scope>NUCLEOTIDE SEQUENCE</scope>
</reference>
<dbReference type="InterPro" id="IPR036770">
    <property type="entry name" value="Ankyrin_rpt-contain_sf"/>
</dbReference>
<feature type="repeat" description="ANK" evidence="1">
    <location>
        <begin position="44"/>
        <end position="76"/>
    </location>
</feature>
<dbReference type="AlphaFoldDB" id="A0A8J2SNL1"/>